<protein>
    <submittedName>
        <fullName evidence="2">Uncharacterized protein</fullName>
    </submittedName>
</protein>
<evidence type="ECO:0000313" key="2">
    <source>
        <dbReference type="EMBL" id="MFD1606143.1"/>
    </source>
</evidence>
<dbReference type="EMBL" id="JBHUDE010000004">
    <property type="protein sequence ID" value="MFD1606143.1"/>
    <property type="molecule type" value="Genomic_DNA"/>
</dbReference>
<accession>A0ABW4HKL2</accession>
<feature type="transmembrane region" description="Helical" evidence="1">
    <location>
        <begin position="34"/>
        <end position="57"/>
    </location>
</feature>
<comment type="caution">
    <text evidence="2">The sequence shown here is derived from an EMBL/GenBank/DDBJ whole genome shotgun (WGS) entry which is preliminary data.</text>
</comment>
<dbReference type="Proteomes" id="UP001597221">
    <property type="component" value="Unassembled WGS sequence"/>
</dbReference>
<feature type="transmembrane region" description="Helical" evidence="1">
    <location>
        <begin position="69"/>
        <end position="90"/>
    </location>
</feature>
<keyword evidence="3" id="KW-1185">Reference proteome</keyword>
<feature type="transmembrane region" description="Helical" evidence="1">
    <location>
        <begin position="96"/>
        <end position="113"/>
    </location>
</feature>
<feature type="transmembrane region" description="Helical" evidence="1">
    <location>
        <begin position="12"/>
        <end position="28"/>
    </location>
</feature>
<evidence type="ECO:0000256" key="1">
    <source>
        <dbReference type="SAM" id="Phobius"/>
    </source>
</evidence>
<keyword evidence="1" id="KW-1133">Transmembrane helix</keyword>
<sequence>MNKSSKTGKTLALIGGGIILFGTVLMINDDGGTLTSLAIPFIFIGLLVIMASILFIGNLSNKAFHINNFIFLFMLLAFNAIALFGALFSNTAGSETYFATGLSYVIWGVFYFLQFVRPNKIWRITWFLMMVVFLFFWQTGLGYLIGQMIF</sequence>
<dbReference type="RefSeq" id="WP_251515786.1">
    <property type="nucleotide sequence ID" value="NZ_JAMBON010000029.1"/>
</dbReference>
<reference evidence="3" key="1">
    <citation type="journal article" date="2019" name="Int. J. Syst. Evol. Microbiol.">
        <title>The Global Catalogue of Microorganisms (GCM) 10K type strain sequencing project: providing services to taxonomists for standard genome sequencing and annotation.</title>
        <authorList>
            <consortium name="The Broad Institute Genomics Platform"/>
            <consortium name="The Broad Institute Genome Sequencing Center for Infectious Disease"/>
            <person name="Wu L."/>
            <person name="Ma J."/>
        </authorList>
    </citation>
    <scope>NUCLEOTIDE SEQUENCE [LARGE SCALE GENOMIC DNA]</scope>
    <source>
        <strain evidence="3">CGMCC 1.12376</strain>
    </source>
</reference>
<feature type="transmembrane region" description="Helical" evidence="1">
    <location>
        <begin position="125"/>
        <end position="145"/>
    </location>
</feature>
<name>A0ABW4HKL2_9BACI</name>
<organism evidence="2 3">
    <name type="scientific">Oceanobacillus luteolus</name>
    <dbReference type="NCBI Taxonomy" id="1274358"/>
    <lineage>
        <taxon>Bacteria</taxon>
        <taxon>Bacillati</taxon>
        <taxon>Bacillota</taxon>
        <taxon>Bacilli</taxon>
        <taxon>Bacillales</taxon>
        <taxon>Bacillaceae</taxon>
        <taxon>Oceanobacillus</taxon>
    </lineage>
</organism>
<gene>
    <name evidence="2" type="ORF">ACFSBH_00465</name>
</gene>
<evidence type="ECO:0000313" key="3">
    <source>
        <dbReference type="Proteomes" id="UP001597221"/>
    </source>
</evidence>
<keyword evidence="1" id="KW-0472">Membrane</keyword>
<keyword evidence="1" id="KW-0812">Transmembrane</keyword>
<proteinExistence type="predicted"/>